<evidence type="ECO:0000313" key="2">
    <source>
        <dbReference type="Proteomes" id="UP001190926"/>
    </source>
</evidence>
<name>A0AAD4JBZ1_PERFH</name>
<dbReference type="EMBL" id="SDAM02000091">
    <property type="protein sequence ID" value="KAH6830999.1"/>
    <property type="molecule type" value="Genomic_DNA"/>
</dbReference>
<reference evidence="1 2" key="1">
    <citation type="journal article" date="2021" name="Nat. Commun.">
        <title>Incipient diploidization of the medicinal plant Perilla within 10,000 years.</title>
        <authorList>
            <person name="Zhang Y."/>
            <person name="Shen Q."/>
            <person name="Leng L."/>
            <person name="Zhang D."/>
            <person name="Chen S."/>
            <person name="Shi Y."/>
            <person name="Ning Z."/>
            <person name="Chen S."/>
        </authorList>
    </citation>
    <scope>NUCLEOTIDE SEQUENCE [LARGE SCALE GENOMIC DNA]</scope>
    <source>
        <strain evidence="2">cv. PC099</strain>
    </source>
</reference>
<dbReference type="PANTHER" id="PTHR33563:SF9">
    <property type="entry name" value="USPA DOMAIN-CONTAINING PROTEIN"/>
    <property type="match status" value="1"/>
</dbReference>
<dbReference type="PANTHER" id="PTHR33563">
    <property type="match status" value="1"/>
</dbReference>
<dbReference type="GO" id="GO:0003856">
    <property type="term" value="F:3-dehydroquinate synthase activity"/>
    <property type="evidence" value="ECO:0007669"/>
    <property type="project" value="InterPro"/>
</dbReference>
<keyword evidence="2" id="KW-1185">Reference proteome</keyword>
<gene>
    <name evidence="1" type="ORF">C2S53_006765</name>
</gene>
<comment type="caution">
    <text evidence="1">The sequence shown here is derived from an EMBL/GenBank/DDBJ whole genome shotgun (WGS) entry which is preliminary data.</text>
</comment>
<evidence type="ECO:0000313" key="1">
    <source>
        <dbReference type="EMBL" id="KAH6830999.1"/>
    </source>
</evidence>
<proteinExistence type="predicted"/>
<protein>
    <submittedName>
        <fullName evidence="1">Uncharacterized protein</fullName>
    </submittedName>
</protein>
<dbReference type="Proteomes" id="UP001190926">
    <property type="component" value="Unassembled WGS sequence"/>
</dbReference>
<dbReference type="InterPro" id="IPR002812">
    <property type="entry name" value="DHQS"/>
</dbReference>
<sequence>MPTCFPINKTQFEENVFFDESTESMNDPKRVLIVMDALKEFSMELLEWVLKKFTFDASSRISVLGITPYLNIPLSAKTWSDIWSMDIEVLVSLLEKNEFKNELKYQKVQRLFHLCQKYGVVPEIRTEMGHPLRLLVIEQISTLHATLVVFDRHHDKKHIEYYAKKIPCNMVVVNENGEAHLIKKVKCDIDEDEDDGGTTDHVESSSSLTSTISEKIIKQLNPKSRAKNVKD</sequence>
<accession>A0AAD4JBZ1</accession>
<dbReference type="GO" id="GO:0016491">
    <property type="term" value="F:oxidoreductase activity"/>
    <property type="evidence" value="ECO:0007669"/>
    <property type="project" value="InterPro"/>
</dbReference>
<dbReference type="AlphaFoldDB" id="A0AAD4JBZ1"/>
<organism evidence="1 2">
    <name type="scientific">Perilla frutescens var. hirtella</name>
    <name type="common">Perilla citriodora</name>
    <name type="synonym">Perilla setoyensis</name>
    <dbReference type="NCBI Taxonomy" id="608512"/>
    <lineage>
        <taxon>Eukaryota</taxon>
        <taxon>Viridiplantae</taxon>
        <taxon>Streptophyta</taxon>
        <taxon>Embryophyta</taxon>
        <taxon>Tracheophyta</taxon>
        <taxon>Spermatophyta</taxon>
        <taxon>Magnoliopsida</taxon>
        <taxon>eudicotyledons</taxon>
        <taxon>Gunneridae</taxon>
        <taxon>Pentapetalae</taxon>
        <taxon>asterids</taxon>
        <taxon>lamiids</taxon>
        <taxon>Lamiales</taxon>
        <taxon>Lamiaceae</taxon>
        <taxon>Nepetoideae</taxon>
        <taxon>Elsholtzieae</taxon>
        <taxon>Perilla</taxon>
    </lineage>
</organism>
<dbReference type="GO" id="GO:0009073">
    <property type="term" value="P:aromatic amino acid family biosynthetic process"/>
    <property type="evidence" value="ECO:0007669"/>
    <property type="project" value="InterPro"/>
</dbReference>